<dbReference type="KEGG" id="rsz:108819882"/>
<dbReference type="GeneID" id="108819882"/>
<evidence type="ECO:0000313" key="2">
    <source>
        <dbReference type="Proteomes" id="UP000504610"/>
    </source>
</evidence>
<evidence type="ECO:0000259" key="1">
    <source>
        <dbReference type="Pfam" id="PF13966"/>
    </source>
</evidence>
<dbReference type="OrthoDB" id="1071881at2759"/>
<dbReference type="Pfam" id="PF13966">
    <property type="entry name" value="zf-RVT"/>
    <property type="match status" value="1"/>
</dbReference>
<reference evidence="3" key="1">
    <citation type="submission" date="2025-08" db="UniProtKB">
        <authorList>
            <consortium name="RefSeq"/>
        </authorList>
    </citation>
    <scope>IDENTIFICATION</scope>
    <source>
        <tissue evidence="3">Leaf</tissue>
    </source>
</reference>
<protein>
    <submittedName>
        <fullName evidence="3">Uncharacterized protein LOC108819882</fullName>
    </submittedName>
</protein>
<evidence type="ECO:0000313" key="3">
    <source>
        <dbReference type="RefSeq" id="XP_018448402.2"/>
    </source>
</evidence>
<keyword evidence="2" id="KW-1185">Reference proteome</keyword>
<dbReference type="Proteomes" id="UP000504610">
    <property type="component" value="Unplaced"/>
</dbReference>
<dbReference type="RefSeq" id="XP_018448402.2">
    <property type="nucleotide sequence ID" value="XM_018592900.2"/>
</dbReference>
<accession>A0A6J0KKB7</accession>
<feature type="domain" description="Reverse transcriptase zinc-binding" evidence="1">
    <location>
        <begin position="75"/>
        <end position="159"/>
    </location>
</feature>
<dbReference type="AlphaFoldDB" id="A0A6J0KKB7"/>
<name>A0A6J0KKB7_RAPSA</name>
<dbReference type="PANTHER" id="PTHR33116">
    <property type="entry name" value="REVERSE TRANSCRIPTASE ZINC-BINDING DOMAIN-CONTAINING PROTEIN-RELATED-RELATED"/>
    <property type="match status" value="1"/>
</dbReference>
<sequence>MGCLMEIIGSRGYIDMGIRKEATMEEVMLNHRRRRHREHIFNLIEDEISRCKEKASMEDDIGLWKQKERVFKNKFSTKLTWEMLRSRSEYCEWHKGVWFNYATPKYAFLTWLAIHNRLSTGDKMLSWGGNVNAACSLCDAPIETRNHLFFECRYASNVWENLVRGIMEDDYTNVWQELVMMLSTSQKTIKVFTLKYVFQATIHRLWLERNGRRHGEAPIPPDILIRQIDRIVRNRFSSIRLVEDKKMEGGLRYWFSTRQGF</sequence>
<gene>
    <name evidence="3" type="primary">LOC108819882</name>
</gene>
<organism evidence="2 3">
    <name type="scientific">Raphanus sativus</name>
    <name type="common">Radish</name>
    <name type="synonym">Raphanus raphanistrum var. sativus</name>
    <dbReference type="NCBI Taxonomy" id="3726"/>
    <lineage>
        <taxon>Eukaryota</taxon>
        <taxon>Viridiplantae</taxon>
        <taxon>Streptophyta</taxon>
        <taxon>Embryophyta</taxon>
        <taxon>Tracheophyta</taxon>
        <taxon>Spermatophyta</taxon>
        <taxon>Magnoliopsida</taxon>
        <taxon>eudicotyledons</taxon>
        <taxon>Gunneridae</taxon>
        <taxon>Pentapetalae</taxon>
        <taxon>rosids</taxon>
        <taxon>malvids</taxon>
        <taxon>Brassicales</taxon>
        <taxon>Brassicaceae</taxon>
        <taxon>Brassiceae</taxon>
        <taxon>Raphanus</taxon>
    </lineage>
</organism>
<dbReference type="PANTHER" id="PTHR33116:SF84">
    <property type="entry name" value="RNA-DIRECTED DNA POLYMERASE"/>
    <property type="match status" value="1"/>
</dbReference>
<dbReference type="InterPro" id="IPR026960">
    <property type="entry name" value="RVT-Znf"/>
</dbReference>
<proteinExistence type="predicted"/>